<feature type="transmembrane region" description="Helical" evidence="8">
    <location>
        <begin position="302"/>
        <end position="323"/>
    </location>
</feature>
<dbReference type="Gene3D" id="1.10.3860.10">
    <property type="entry name" value="Sodium:dicarboxylate symporter"/>
    <property type="match status" value="1"/>
</dbReference>
<dbReference type="GO" id="GO:0015175">
    <property type="term" value="F:neutral L-amino acid transmembrane transporter activity"/>
    <property type="evidence" value="ECO:0007669"/>
    <property type="project" value="TreeGrafter"/>
</dbReference>
<keyword evidence="6 8" id="KW-0472">Membrane</keyword>
<keyword evidence="10" id="KW-1185">Reference proteome</keyword>
<feature type="transmembrane region" description="Helical" evidence="8">
    <location>
        <begin position="63"/>
        <end position="85"/>
    </location>
</feature>
<feature type="transmembrane region" description="Helical" evidence="8">
    <location>
        <begin position="343"/>
        <end position="368"/>
    </location>
</feature>
<evidence type="ECO:0000256" key="5">
    <source>
        <dbReference type="ARBA" id="ARBA00022989"/>
    </source>
</evidence>
<dbReference type="PANTHER" id="PTHR11958:SF63">
    <property type="entry name" value="AMINO ACID TRANSPORTER"/>
    <property type="match status" value="1"/>
</dbReference>
<evidence type="ECO:0000256" key="6">
    <source>
        <dbReference type="ARBA" id="ARBA00023136"/>
    </source>
</evidence>
<dbReference type="GO" id="GO:0005313">
    <property type="term" value="F:L-glutamate transmembrane transporter activity"/>
    <property type="evidence" value="ECO:0007669"/>
    <property type="project" value="TreeGrafter"/>
</dbReference>
<keyword evidence="2 8" id="KW-0813">Transport</keyword>
<proteinExistence type="inferred from homology"/>
<evidence type="ECO:0000256" key="2">
    <source>
        <dbReference type="ARBA" id="ARBA00022448"/>
    </source>
</evidence>
<dbReference type="InterPro" id="IPR018107">
    <property type="entry name" value="Na-dicarboxylate_symporter_CS"/>
</dbReference>
<dbReference type="EMBL" id="JAKMXF010000266">
    <property type="protein sequence ID" value="KAI6653553.1"/>
    <property type="molecule type" value="Genomic_DNA"/>
</dbReference>
<protein>
    <recommendedName>
        <fullName evidence="8">Amino acid transporter</fullName>
    </recommendedName>
</protein>
<dbReference type="Pfam" id="PF00375">
    <property type="entry name" value="SDF"/>
    <property type="match status" value="1"/>
</dbReference>
<evidence type="ECO:0000256" key="4">
    <source>
        <dbReference type="ARBA" id="ARBA00022847"/>
    </source>
</evidence>
<dbReference type="PANTHER" id="PTHR11958">
    <property type="entry name" value="SODIUM/DICARBOXYLATE SYMPORTER-RELATED"/>
    <property type="match status" value="1"/>
</dbReference>
<evidence type="ECO:0000256" key="1">
    <source>
        <dbReference type="ARBA" id="ARBA00004141"/>
    </source>
</evidence>
<feature type="transmembrane region" description="Helical" evidence="8">
    <location>
        <begin position="403"/>
        <end position="423"/>
    </location>
</feature>
<dbReference type="AlphaFoldDB" id="A0AAV7JX07"/>
<comment type="subcellular location">
    <subcellularLocation>
        <location evidence="1 8">Membrane</location>
        <topology evidence="1 8">Multi-pass membrane protein</topology>
    </subcellularLocation>
</comment>
<keyword evidence="4 8" id="KW-0769">Symport</keyword>
<feature type="transmembrane region" description="Helical" evidence="8">
    <location>
        <begin position="268"/>
        <end position="290"/>
    </location>
</feature>
<dbReference type="GO" id="GO:0005886">
    <property type="term" value="C:plasma membrane"/>
    <property type="evidence" value="ECO:0007669"/>
    <property type="project" value="TreeGrafter"/>
</dbReference>
<keyword evidence="5 8" id="KW-1133">Transmembrane helix</keyword>
<gene>
    <name evidence="9" type="ORF">LOD99_3448</name>
</gene>
<organism evidence="9 10">
    <name type="scientific">Oopsacas minuta</name>
    <dbReference type="NCBI Taxonomy" id="111878"/>
    <lineage>
        <taxon>Eukaryota</taxon>
        <taxon>Metazoa</taxon>
        <taxon>Porifera</taxon>
        <taxon>Hexactinellida</taxon>
        <taxon>Hexasterophora</taxon>
        <taxon>Lyssacinosida</taxon>
        <taxon>Leucopsacidae</taxon>
        <taxon>Oopsacas</taxon>
    </lineage>
</organism>
<feature type="transmembrane region" description="Helical" evidence="8">
    <location>
        <begin position="380"/>
        <end position="397"/>
    </location>
</feature>
<sequence>MKMPTPRECYVTSLKLIKSNLLVIFTITAVFSGLMLGIILQQFHIDNQGLMIIGFPGEILLRLLKLLIVPLIITSIITGITSLEIKSSSKIALRGLTYYFSTTLFAILLGLILVVTIKPGLRNEAPAFLEESPLGAETRSTVDAALDMIRNLFPDNFVKACFTNTKTVYSYRLTNGTNGTVTNTTMRELSDTSGINMSGLVCIAFIIGIALLTMKEEGESLIALIKVSNTLVMKLVICVLWYSPIGILSLIAKNVAETDDIGQMLEQLGWLILTVLLGLSIHGFITLPLLYVIISMRNPFKLFYNLLPALLVAFGTSSSSGAMPVTMRCLEGRVKIDKRITQFLIPIGTTINMDGTALYEAIAAIFIAQLYRLDLTFIQYILVVLTATIASVGAAAIPSSGLITIMIVLNILGIPYNSVFIIFSIDWFLDRFRTTVNVWGDSIGAGIVESLSASDLDLSNEKEGISKFCTTSFCRFGYQRQSMESQPIIKYTAAPDTDEEGKEKEIEV</sequence>
<feature type="transmembrane region" description="Helical" evidence="8">
    <location>
        <begin position="97"/>
        <end position="117"/>
    </location>
</feature>
<comment type="caution">
    <text evidence="9">The sequence shown here is derived from an EMBL/GenBank/DDBJ whole genome shotgun (WGS) entry which is preliminary data.</text>
</comment>
<dbReference type="InterPro" id="IPR001991">
    <property type="entry name" value="Na-dicarboxylate_symporter"/>
</dbReference>
<dbReference type="GO" id="GO:0015501">
    <property type="term" value="F:glutamate:sodium symporter activity"/>
    <property type="evidence" value="ECO:0007669"/>
    <property type="project" value="TreeGrafter"/>
</dbReference>
<dbReference type="SUPFAM" id="SSF118215">
    <property type="entry name" value="Proton glutamate symport protein"/>
    <property type="match status" value="1"/>
</dbReference>
<name>A0AAV7JX07_9METZ</name>
<dbReference type="PROSITE" id="PS00714">
    <property type="entry name" value="NA_DICARBOXYL_SYMP_2"/>
    <property type="match status" value="1"/>
</dbReference>
<evidence type="ECO:0000313" key="10">
    <source>
        <dbReference type="Proteomes" id="UP001165289"/>
    </source>
</evidence>
<dbReference type="Proteomes" id="UP001165289">
    <property type="component" value="Unassembled WGS sequence"/>
</dbReference>
<feature type="transmembrane region" description="Helical" evidence="8">
    <location>
        <begin position="195"/>
        <end position="214"/>
    </location>
</feature>
<dbReference type="PROSITE" id="PS00713">
    <property type="entry name" value="NA_DICARBOXYL_SYMP_1"/>
    <property type="match status" value="1"/>
</dbReference>
<accession>A0AAV7JX07</accession>
<feature type="transmembrane region" description="Helical" evidence="8">
    <location>
        <begin position="235"/>
        <end position="256"/>
    </location>
</feature>
<keyword evidence="3 8" id="KW-0812">Transmembrane</keyword>
<dbReference type="PRINTS" id="PR00173">
    <property type="entry name" value="EDTRNSPORT"/>
</dbReference>
<reference evidence="9 10" key="1">
    <citation type="journal article" date="2023" name="BMC Biol.">
        <title>The compact genome of the sponge Oopsacas minuta (Hexactinellida) is lacking key metazoan core genes.</title>
        <authorList>
            <person name="Santini S."/>
            <person name="Schenkelaars Q."/>
            <person name="Jourda C."/>
            <person name="Duchesne M."/>
            <person name="Belahbib H."/>
            <person name="Rocher C."/>
            <person name="Selva M."/>
            <person name="Riesgo A."/>
            <person name="Vervoort M."/>
            <person name="Leys S.P."/>
            <person name="Kodjabachian L."/>
            <person name="Le Bivic A."/>
            <person name="Borchiellini C."/>
            <person name="Claverie J.M."/>
            <person name="Renard E."/>
        </authorList>
    </citation>
    <scope>NUCLEOTIDE SEQUENCE [LARGE SCALE GENOMIC DNA]</scope>
    <source>
        <strain evidence="9">SPO-2</strain>
    </source>
</reference>
<dbReference type="InterPro" id="IPR050746">
    <property type="entry name" value="DAACS"/>
</dbReference>
<comment type="similarity">
    <text evidence="8">Belongs to the dicarboxylate/amino acid:cation symporter (DAACS) (TC 2.A.23) family.</text>
</comment>
<keyword evidence="7" id="KW-0325">Glycoprotein</keyword>
<evidence type="ECO:0000256" key="8">
    <source>
        <dbReference type="RuleBase" id="RU361216"/>
    </source>
</evidence>
<dbReference type="InterPro" id="IPR036458">
    <property type="entry name" value="Na:dicarbo_symporter_sf"/>
</dbReference>
<evidence type="ECO:0000256" key="7">
    <source>
        <dbReference type="ARBA" id="ARBA00023180"/>
    </source>
</evidence>
<evidence type="ECO:0000256" key="3">
    <source>
        <dbReference type="ARBA" id="ARBA00022692"/>
    </source>
</evidence>
<evidence type="ECO:0000313" key="9">
    <source>
        <dbReference type="EMBL" id="KAI6653553.1"/>
    </source>
</evidence>
<feature type="transmembrane region" description="Helical" evidence="8">
    <location>
        <begin position="21"/>
        <end position="43"/>
    </location>
</feature>